<dbReference type="RefSeq" id="WP_190895081.1">
    <property type="nucleotide sequence ID" value="NZ_JACJTE010000025.1"/>
</dbReference>
<dbReference type="PANTHER" id="PTHR42845:SF1">
    <property type="entry name" value="HYDROGENASE SMALL SUBUNIT"/>
    <property type="match status" value="1"/>
</dbReference>
<dbReference type="InterPro" id="IPR037024">
    <property type="entry name" value="NiFe_Hase_small_N_sf"/>
</dbReference>
<dbReference type="InterPro" id="IPR051349">
    <property type="entry name" value="Hydrogenase_assoc-protein"/>
</dbReference>
<evidence type="ECO:0000259" key="2">
    <source>
        <dbReference type="Pfam" id="PF01058"/>
    </source>
</evidence>
<dbReference type="Gene3D" id="3.40.50.700">
    <property type="entry name" value="NADH:ubiquinone oxidoreductase-like, 20kDa subunit"/>
    <property type="match status" value="1"/>
</dbReference>
<dbReference type="SUPFAM" id="SSF56770">
    <property type="entry name" value="HydA/Nqo6-like"/>
    <property type="match status" value="1"/>
</dbReference>
<gene>
    <name evidence="3" type="ORF">H6G95_21045</name>
</gene>
<keyword evidence="1" id="KW-0560">Oxidoreductase</keyword>
<dbReference type="InterPro" id="IPR006137">
    <property type="entry name" value="NADH_UbQ_OxRdtase-like_20kDa"/>
</dbReference>
<dbReference type="Proteomes" id="UP000604661">
    <property type="component" value="Unassembled WGS sequence"/>
</dbReference>
<accession>A0ABR8EZN4</accession>
<protein>
    <submittedName>
        <fullName evidence="3">Oxidoreductase</fullName>
    </submittedName>
</protein>
<comment type="caution">
    <text evidence="3">The sequence shown here is derived from an EMBL/GenBank/DDBJ whole genome shotgun (WGS) entry which is preliminary data.</text>
</comment>
<organism evidence="3 4">
    <name type="scientific">Nostoc linckia FACHB-391</name>
    <dbReference type="NCBI Taxonomy" id="2692906"/>
    <lineage>
        <taxon>Bacteria</taxon>
        <taxon>Bacillati</taxon>
        <taxon>Cyanobacteriota</taxon>
        <taxon>Cyanophyceae</taxon>
        <taxon>Nostocales</taxon>
        <taxon>Nostocaceae</taxon>
        <taxon>Nostoc</taxon>
    </lineage>
</organism>
<sequence length="181" mass="19812">MARLKLATVWLGGCSGCHMSFLDLDEWLIDLAQQVDLVFSPFADAKEYPQGVDVVLVEGAVANEDHLQMIQIVRERSHILVSFGDCAVTGNVTALRNPLGSAEPVLQRCYIEAADIHGTIPHEPGIVPTLLDRVIPVHTVVPVDIYLPGCPPSATRIRAVLEPLLRGEKPQLEGREFIKFG</sequence>
<evidence type="ECO:0000256" key="1">
    <source>
        <dbReference type="ARBA" id="ARBA00023002"/>
    </source>
</evidence>
<reference evidence="3 4" key="1">
    <citation type="journal article" date="2020" name="ISME J.">
        <title>Comparative genomics reveals insights into cyanobacterial evolution and habitat adaptation.</title>
        <authorList>
            <person name="Chen M.Y."/>
            <person name="Teng W.K."/>
            <person name="Zhao L."/>
            <person name="Hu C.X."/>
            <person name="Zhou Y.K."/>
            <person name="Han B.P."/>
            <person name="Song L.R."/>
            <person name="Shu W.S."/>
        </authorList>
    </citation>
    <scope>NUCLEOTIDE SEQUENCE [LARGE SCALE GENOMIC DNA]</scope>
    <source>
        <strain evidence="3 4">FACHB-391</strain>
    </source>
</reference>
<proteinExistence type="predicted"/>
<name>A0ABR8EZN4_NOSLI</name>
<keyword evidence="4" id="KW-1185">Reference proteome</keyword>
<dbReference type="Pfam" id="PF01058">
    <property type="entry name" value="Oxidored_q6"/>
    <property type="match status" value="1"/>
</dbReference>
<evidence type="ECO:0000313" key="3">
    <source>
        <dbReference type="EMBL" id="MBD2563059.1"/>
    </source>
</evidence>
<evidence type="ECO:0000313" key="4">
    <source>
        <dbReference type="Proteomes" id="UP000604661"/>
    </source>
</evidence>
<dbReference type="PANTHER" id="PTHR42845">
    <property type="entry name" value="COENZYME F420-REDUCING HYDROGENASE, GAMMA SUBUNIT"/>
    <property type="match status" value="1"/>
</dbReference>
<feature type="domain" description="NADH:ubiquinone oxidoreductase-like 20kDa subunit" evidence="2">
    <location>
        <begin position="14"/>
        <end position="162"/>
    </location>
</feature>
<dbReference type="EMBL" id="JACJTE010000025">
    <property type="protein sequence ID" value="MBD2563059.1"/>
    <property type="molecule type" value="Genomic_DNA"/>
</dbReference>